<proteinExistence type="predicted"/>
<dbReference type="CDD" id="cd07002">
    <property type="entry name" value="cupin_SznF-like_C"/>
    <property type="match status" value="1"/>
</dbReference>
<evidence type="ECO:0000313" key="1">
    <source>
        <dbReference type="EMBL" id="CDG99557.1"/>
    </source>
</evidence>
<reference evidence="1" key="1">
    <citation type="submission" date="2013-07" db="EMBL/GenBank/DDBJ databases">
        <title>Sub-species coevolution in mutualistic symbiosis.</title>
        <authorList>
            <person name="Murfin K."/>
            <person name="Klassen J."/>
            <person name="Lee M."/>
            <person name="Forst S."/>
            <person name="Stock P."/>
            <person name="Goodrich-Blair H."/>
        </authorList>
    </citation>
    <scope>NUCLEOTIDE SEQUENCE [LARGE SCALE GENOMIC DNA]</scope>
    <source>
        <strain evidence="1">Feltiae Moldova</strain>
    </source>
</reference>
<dbReference type="Pfam" id="PF14518">
    <property type="entry name" value="Haem_oxygenas_2"/>
    <property type="match status" value="1"/>
</dbReference>
<dbReference type="InterPro" id="IPR011051">
    <property type="entry name" value="RmlC_Cupin_sf"/>
</dbReference>
<gene>
    <name evidence="1" type="ORF">XBFM1_1050001</name>
</gene>
<dbReference type="SMART" id="SM01236">
    <property type="entry name" value="Haem_oxygenase_2"/>
    <property type="match status" value="1"/>
</dbReference>
<organism evidence="1">
    <name type="scientific">Xenorhabdus bovienii str. feltiae Moldova</name>
    <dbReference type="NCBI Taxonomy" id="1398200"/>
    <lineage>
        <taxon>Bacteria</taxon>
        <taxon>Pseudomonadati</taxon>
        <taxon>Pseudomonadota</taxon>
        <taxon>Gammaproteobacteria</taxon>
        <taxon>Enterobacterales</taxon>
        <taxon>Morganellaceae</taxon>
        <taxon>Xenorhabdus</taxon>
    </lineage>
</organism>
<comment type="caution">
    <text evidence="1">The sequence shown here is derived from an EMBL/GenBank/DDBJ whole genome shotgun (WGS) entry which is preliminary data.</text>
</comment>
<dbReference type="HOGENOM" id="CLU_033805_0_0_6"/>
<sequence>MNKKLIRDYKKIENFNDINIGRDAILAFADSEQCIDNGNRYEEQFYGRRIRPHVLKYIDFSSPLTRDNILTYSAFAANRTLFTMNEMDFLMLPEMDKFIWEDYQKFYSDERFITSNAGIRLLEKYLFSFLNDEIIITENWNKERVKEYFFSFADESLKCSSLPSANAILTSTDPITTSKDWLIQLATDFLIESSPMARYASGSYGEIASSLFKIIIDELGYGDFSKHHATLYRDTLNSVNLNSTPHYYWQYYLNGSLLLANYYNMVTKDKRQFFRYIGAIYQAETSFITSCKIWRNALKKALPNINVKYFNEHCHIDIDHSRMVFEGLVSPAIDKYGQIAATEIIRGFEEACLISDISEQDFIRQIEWKDNAETYKHLHDRIIIKVKEAANKGIIPCVKITEPYNELSITHSHDSNELCHVKSGTMEFLNGFEKSTILNAGEGIIIEHNRLHGALIKSESCDYEIYTIGDLTKWE</sequence>
<dbReference type="Gene3D" id="1.20.910.10">
    <property type="entry name" value="Heme oxygenase-like"/>
    <property type="match status" value="1"/>
</dbReference>
<accession>A0A077NBM7</accession>
<dbReference type="AlphaFoldDB" id="A0A077NBM7"/>
<dbReference type="RefSeq" id="WP_038222672.1">
    <property type="nucleotide sequence ID" value="NZ_CAWLWD010000095.1"/>
</dbReference>
<name>A0A077NBM7_XENBV</name>
<dbReference type="SUPFAM" id="SSF51182">
    <property type="entry name" value="RmlC-like cupins"/>
    <property type="match status" value="1"/>
</dbReference>
<protein>
    <recommendedName>
        <fullName evidence="2">Cupin domain protein</fullName>
    </recommendedName>
</protein>
<dbReference type="EMBL" id="CBSV010000008">
    <property type="protein sequence ID" value="CDG99557.1"/>
    <property type="molecule type" value="Genomic_DNA"/>
</dbReference>
<dbReference type="Proteomes" id="UP000028487">
    <property type="component" value="Unassembled WGS sequence"/>
</dbReference>
<evidence type="ECO:0008006" key="2">
    <source>
        <dbReference type="Google" id="ProtNLM"/>
    </source>
</evidence>
<dbReference type="InterPro" id="IPR016084">
    <property type="entry name" value="Haem_Oase-like_multi-hlx"/>
</dbReference>